<organism evidence="2 3">
    <name type="scientific">Canna indica</name>
    <name type="common">Indian-shot</name>
    <dbReference type="NCBI Taxonomy" id="4628"/>
    <lineage>
        <taxon>Eukaryota</taxon>
        <taxon>Viridiplantae</taxon>
        <taxon>Streptophyta</taxon>
        <taxon>Embryophyta</taxon>
        <taxon>Tracheophyta</taxon>
        <taxon>Spermatophyta</taxon>
        <taxon>Magnoliopsida</taxon>
        <taxon>Liliopsida</taxon>
        <taxon>Zingiberales</taxon>
        <taxon>Cannaceae</taxon>
        <taxon>Canna</taxon>
    </lineage>
</organism>
<evidence type="ECO:0000313" key="3">
    <source>
        <dbReference type="Proteomes" id="UP001327560"/>
    </source>
</evidence>
<dbReference type="Proteomes" id="UP001327560">
    <property type="component" value="Chromosome 5"/>
</dbReference>
<protein>
    <recommendedName>
        <fullName evidence="1">Reverse transcriptase zinc-binding domain-containing protein</fullName>
    </recommendedName>
</protein>
<accession>A0AAQ3KL52</accession>
<dbReference type="PANTHER" id="PTHR33116:SF70">
    <property type="entry name" value="NON-LTR RETROELEMENT REVERSE TRANSCRIPTASE-LIKE PROTEIN"/>
    <property type="match status" value="1"/>
</dbReference>
<sequence>MDQIALLKPKDMIKFREKAANHIEIEELREVKKADKQNAKDATKDKKGKRPTTKLTILLKKIVSETAPPDAWWKKIWDLKVIPKVKIFLWKVLWGRLPTSAYLARISKVPLASCYVCGDDTDSLNHILFDCPFAKGYWEKIEMEFKIRFKHKENWFEGKWTEEVLLDKPDFSKWLIELIAASIWNLWKNRNNCYFNNRKVGYNTLFYRSIANIQWSVEPFTDSSYTNCNSLKPNVMLGKQSVNCDYKILCDAA</sequence>
<dbReference type="AlphaFoldDB" id="A0AAQ3KL52"/>
<keyword evidence="3" id="KW-1185">Reference proteome</keyword>
<dbReference type="Pfam" id="PF13966">
    <property type="entry name" value="zf-RVT"/>
    <property type="match status" value="1"/>
</dbReference>
<name>A0AAQ3KL52_9LILI</name>
<evidence type="ECO:0000313" key="2">
    <source>
        <dbReference type="EMBL" id="WOL07832.1"/>
    </source>
</evidence>
<dbReference type="EMBL" id="CP136894">
    <property type="protein sequence ID" value="WOL07832.1"/>
    <property type="molecule type" value="Genomic_DNA"/>
</dbReference>
<proteinExistence type="predicted"/>
<evidence type="ECO:0000259" key="1">
    <source>
        <dbReference type="Pfam" id="PF13966"/>
    </source>
</evidence>
<reference evidence="2 3" key="1">
    <citation type="submission" date="2023-10" db="EMBL/GenBank/DDBJ databases">
        <title>Chromosome-scale genome assembly provides insights into flower coloration mechanisms of Canna indica.</title>
        <authorList>
            <person name="Li C."/>
        </authorList>
    </citation>
    <scope>NUCLEOTIDE SEQUENCE [LARGE SCALE GENOMIC DNA]</scope>
    <source>
        <tissue evidence="2">Flower</tissue>
    </source>
</reference>
<dbReference type="PANTHER" id="PTHR33116">
    <property type="entry name" value="REVERSE TRANSCRIPTASE ZINC-BINDING DOMAIN-CONTAINING PROTEIN-RELATED-RELATED"/>
    <property type="match status" value="1"/>
</dbReference>
<dbReference type="InterPro" id="IPR026960">
    <property type="entry name" value="RVT-Znf"/>
</dbReference>
<gene>
    <name evidence="2" type="ORF">Cni_G16581</name>
</gene>
<feature type="domain" description="Reverse transcriptase zinc-binding" evidence="1">
    <location>
        <begin position="64"/>
        <end position="138"/>
    </location>
</feature>